<evidence type="ECO:0000256" key="1">
    <source>
        <dbReference type="SAM" id="Phobius"/>
    </source>
</evidence>
<dbReference type="EMBL" id="AEJB01000114">
    <property type="protein sequence ID" value="ELP69990.1"/>
    <property type="molecule type" value="Genomic_DNA"/>
</dbReference>
<dbReference type="AlphaFoldDB" id="L7FH18"/>
<comment type="caution">
    <text evidence="2">The sequence shown here is derived from an EMBL/GenBank/DDBJ whole genome shotgun (WGS) entry which is preliminary data.</text>
</comment>
<proteinExistence type="predicted"/>
<gene>
    <name evidence="2" type="ORF">STRTUCAR8_07120</name>
</gene>
<accession>L7FH18</accession>
<name>L7FH18_STRT8</name>
<keyword evidence="1" id="KW-1133">Transmembrane helix</keyword>
<sequence length="83" mass="9271">MIGLILRVLPWYVREPLAISMCLTLSGASFYWTVQDGGWARFGFGVLFLAIAVLRGFILRGELRSWRAGRQPTTQPKSAEAAQ</sequence>
<evidence type="ECO:0000313" key="3">
    <source>
        <dbReference type="Proteomes" id="UP000010931"/>
    </source>
</evidence>
<organism evidence="2 3">
    <name type="scientific">Streptomyces turgidiscabies (strain Car8)</name>
    <dbReference type="NCBI Taxonomy" id="698760"/>
    <lineage>
        <taxon>Bacteria</taxon>
        <taxon>Bacillati</taxon>
        <taxon>Actinomycetota</taxon>
        <taxon>Actinomycetes</taxon>
        <taxon>Kitasatosporales</taxon>
        <taxon>Streptomycetaceae</taxon>
        <taxon>Streptomyces</taxon>
    </lineage>
</organism>
<keyword evidence="3" id="KW-1185">Reference proteome</keyword>
<keyword evidence="1" id="KW-0812">Transmembrane</keyword>
<dbReference type="Proteomes" id="UP000010931">
    <property type="component" value="Unassembled WGS sequence"/>
</dbReference>
<keyword evidence="1" id="KW-0472">Membrane</keyword>
<dbReference type="PATRIC" id="fig|698760.3.peg.1360"/>
<dbReference type="GeneID" id="97405419"/>
<feature type="transmembrane region" description="Helical" evidence="1">
    <location>
        <begin position="38"/>
        <end position="58"/>
    </location>
</feature>
<protein>
    <submittedName>
        <fullName evidence="2">Uncharacterized protein</fullName>
    </submittedName>
</protein>
<dbReference type="RefSeq" id="WP_006374741.1">
    <property type="nucleotide sequence ID" value="NZ_AEJB01000114.1"/>
</dbReference>
<evidence type="ECO:0000313" key="2">
    <source>
        <dbReference type="EMBL" id="ELP69990.1"/>
    </source>
</evidence>
<reference evidence="2 3" key="1">
    <citation type="journal article" date="2011" name="Plasmid">
        <title>Streptomyces turgidiscabies Car8 contains a modular pathogenicity island that shares virulence genes with other actinobacterial plant pathogens.</title>
        <authorList>
            <person name="Huguet-Tapia J.C."/>
            <person name="Badger J.H."/>
            <person name="Loria R."/>
            <person name="Pettis G.S."/>
        </authorList>
    </citation>
    <scope>NUCLEOTIDE SEQUENCE [LARGE SCALE GENOMIC DNA]</scope>
    <source>
        <strain evidence="2 3">Car8</strain>
    </source>
</reference>